<evidence type="ECO:0000256" key="1">
    <source>
        <dbReference type="ARBA" id="ARBA00022741"/>
    </source>
</evidence>
<dbReference type="EMBL" id="CP001140">
    <property type="protein sequence ID" value="ACL11113.1"/>
    <property type="molecule type" value="Genomic_DNA"/>
</dbReference>
<dbReference type="KEGG" id="dka:DKAM_0787"/>
<dbReference type="Gene3D" id="3.30.70.270">
    <property type="match status" value="1"/>
</dbReference>
<dbReference type="InterPro" id="IPR038242">
    <property type="entry name" value="Cmr2_N"/>
</dbReference>
<keyword evidence="2" id="KW-0051">Antiviral defense</keyword>
<evidence type="ECO:0000256" key="2">
    <source>
        <dbReference type="ARBA" id="ARBA00023118"/>
    </source>
</evidence>
<dbReference type="InterPro" id="IPR024615">
    <property type="entry name" value="CRISPR-assoc_Cmr2_N"/>
</dbReference>
<evidence type="ECO:0000259" key="3">
    <source>
        <dbReference type="Pfam" id="PF12469"/>
    </source>
</evidence>
<feature type="domain" description="Cas10/Cmr2 second palm" evidence="4">
    <location>
        <begin position="601"/>
        <end position="783"/>
    </location>
</feature>
<dbReference type="Proteomes" id="UP000006903">
    <property type="component" value="Chromosome"/>
</dbReference>
<dbReference type="InterPro" id="IPR013407">
    <property type="entry name" value="CRISPR-assoc_prot_Cmr2"/>
</dbReference>
<dbReference type="GO" id="GO:0000166">
    <property type="term" value="F:nucleotide binding"/>
    <property type="evidence" value="ECO:0007669"/>
    <property type="project" value="UniProtKB-KW"/>
</dbReference>
<organism evidence="5 6">
    <name type="scientific">Desulfurococcus amylolyticus (strain DSM 18924 / JCM 16383 / VKM B-2413 / 1221n)</name>
    <name type="common">Desulfurococcus kamchatkensis</name>
    <dbReference type="NCBI Taxonomy" id="490899"/>
    <lineage>
        <taxon>Archaea</taxon>
        <taxon>Thermoproteota</taxon>
        <taxon>Thermoprotei</taxon>
        <taxon>Desulfurococcales</taxon>
        <taxon>Desulfurococcaceae</taxon>
        <taxon>Desulfurococcus</taxon>
    </lineage>
</organism>
<dbReference type="HOGENOM" id="CLU_012640_0_0_2"/>
<dbReference type="GO" id="GO:0051607">
    <property type="term" value="P:defense response to virus"/>
    <property type="evidence" value="ECO:0007669"/>
    <property type="project" value="UniProtKB-KW"/>
</dbReference>
<dbReference type="AlphaFoldDB" id="B8D4T2"/>
<dbReference type="InterPro" id="IPR054767">
    <property type="entry name" value="Cas10-Cmr2_palm2"/>
</dbReference>
<name>B8D4T2_DESA1</name>
<protein>
    <submittedName>
        <fullName evidence="5">CRISPR-associated protein, Crm2 family</fullName>
    </submittedName>
</protein>
<evidence type="ECO:0000259" key="4">
    <source>
        <dbReference type="Pfam" id="PF22335"/>
    </source>
</evidence>
<feature type="domain" description="CRISPR-associated protein Cmr2 N-terminal" evidence="3">
    <location>
        <begin position="105"/>
        <end position="254"/>
    </location>
</feature>
<keyword evidence="1" id="KW-0547">Nucleotide-binding</keyword>
<dbReference type="Pfam" id="PF22335">
    <property type="entry name" value="Cas10-Cmr2_palm2"/>
    <property type="match status" value="1"/>
</dbReference>
<dbReference type="NCBIfam" id="TIGR02577">
    <property type="entry name" value="cas_TM1794_Cmr2"/>
    <property type="match status" value="1"/>
</dbReference>
<reference evidence="5 6" key="1">
    <citation type="journal article" date="2009" name="J. Bacteriol.">
        <title>Complete genome sequence of the anaerobic, protein-degrading hyperthermophilic crenarchaeon Desulfurococcus kamchatkensis.</title>
        <authorList>
            <person name="Ravin N.V."/>
            <person name="Mardanov A.V."/>
            <person name="Beletsky A.V."/>
            <person name="Kublanov I.V."/>
            <person name="Kolganova T.V."/>
            <person name="Lebedinsky A.V."/>
            <person name="Chernyh N.A."/>
            <person name="Bonch-Osmolovskaya E.A."/>
            <person name="Skryabin K.G."/>
        </authorList>
    </citation>
    <scope>NUCLEOTIDE SEQUENCE [LARGE SCALE GENOMIC DNA]</scope>
    <source>
        <strain evidence="6">DSM 18924 / JCM 16383 / VKM B-2413 / 1221n</strain>
    </source>
</reference>
<accession>B8D4T2</accession>
<dbReference type="eggNOG" id="arCOG02666">
    <property type="taxonomic scope" value="Archaea"/>
</dbReference>
<proteinExistence type="predicted"/>
<evidence type="ECO:0000313" key="6">
    <source>
        <dbReference type="Proteomes" id="UP000006903"/>
    </source>
</evidence>
<evidence type="ECO:0000313" key="5">
    <source>
        <dbReference type="EMBL" id="ACL11113.1"/>
    </source>
</evidence>
<dbReference type="Gene3D" id="3.30.70.2220">
    <property type="entry name" value="CRISPR-Cas system, Cmr2 subunit, D1 domain, cysteine cluster"/>
    <property type="match status" value="1"/>
</dbReference>
<gene>
    <name evidence="5" type="ordered locus">DKAM_0787</name>
</gene>
<sequence>MFNPEVVEELGGLNENAIDEVIRGLRNAVTAAYKAGNSEMFAYNTFFALYEAYWYYHGLPPSLADTRVPTHTVFDHLYATATVSNLFVEKGSVGLKKSSRPTGYFVVVDVPGVQPFINASRKAGDFWASSWILSNMVWSVIEHFALRYGFDIVVSPSPRLNPYTLRSIVNASIYGFGDPSFRLVFEQKTEGELDKIAADVYTNVFGVDFKEAWLQPIVPATALFVVPRIDHESPGELVSEVVKVYNESWRKLVEQVESGLDRSDLISARYWKNKLFEGNIKNIIMSPPKTPFVAVVDVGEAYEKVVDCLRNLGSCSEIGLRVKSEIKAILEERRIDVEDLAKSLLWHVLVNSWKQLLQVGAGEVAVSVPRPFWEYDSSSKALKPLGDYCDYVNCALCGDEPAVIKVIKSVKDGEVVFSEEFVNEVKKVLGTSGEVINVKRLEEELSKVVKPGEALGPYCAFKRVLYMTLSGKLGIVSTDDVALAFLTNSLNKLSRDVKESFYEKVVSEASKLGVKLDVNDLEYIFDENTRNRDLYFMARIYNVPEEKFTSALSEAMKRASRDMVKSEVFEKIVKPGLPEFVKERVEVPDKVCDVIALKTKFAIIRGDADDVGKVLRGEKGKSLNEVAKVLLDHVVKWGEFEDNKEEALNALKDGYSAAAELAEALGLKSSPISPAITSSTSLSLMLTSLEDWRILRERGGLLIYSGGDDVMALVPAENAIDVAIELREAFYKAGFKKVKGSPVISEIPTGRSFSIRFVSVLDVLSEESKVAQELLEEKAKKAKWVKDDTLLSEKDSLVVSSSRGGSISVFSLKPVSEERCELKGLLDALKAAQPLLLTFISPNLPEDFENFKEDALMENNRALKKVLEYVISRNIQLAKQGSSVKPELAKWLAERLATGAWLRIYDVKEHPVEVFLDLLRTLRWVF</sequence>
<dbReference type="InterPro" id="IPR043128">
    <property type="entry name" value="Rev_trsase/Diguanyl_cyclase"/>
</dbReference>
<dbReference type="STRING" id="490899.DKAM_0787"/>
<dbReference type="Pfam" id="PF12469">
    <property type="entry name" value="Cmr2_N"/>
    <property type="match status" value="1"/>
</dbReference>